<dbReference type="InterPro" id="IPR000182">
    <property type="entry name" value="GNAT_dom"/>
</dbReference>
<dbReference type="RefSeq" id="WP_007475434.1">
    <property type="nucleotide sequence ID" value="NZ_KQ130615.1"/>
</dbReference>
<comment type="caution">
    <text evidence="4">The sequence shown here is derived from an EMBL/GenBank/DDBJ whole genome shotgun (WGS) entry which is preliminary data.</text>
</comment>
<dbReference type="InterPro" id="IPR050832">
    <property type="entry name" value="Bact_Acetyltransf"/>
</dbReference>
<name>A0A0J8GFP2_9LIST</name>
<dbReference type="Proteomes" id="UP000052258">
    <property type="component" value="Unassembled WGS sequence"/>
</dbReference>
<organism evidence="4 5">
    <name type="scientific">Listeria fleischmannii 1991</name>
    <dbReference type="NCBI Taxonomy" id="1430899"/>
    <lineage>
        <taxon>Bacteria</taxon>
        <taxon>Bacillati</taxon>
        <taxon>Bacillota</taxon>
        <taxon>Bacilli</taxon>
        <taxon>Bacillales</taxon>
        <taxon>Listeriaceae</taxon>
        <taxon>Listeria</taxon>
    </lineage>
</organism>
<dbReference type="CDD" id="cd04301">
    <property type="entry name" value="NAT_SF"/>
    <property type="match status" value="1"/>
</dbReference>
<dbReference type="PANTHER" id="PTHR43877">
    <property type="entry name" value="AMINOALKYLPHOSPHONATE N-ACETYLTRANSFERASE-RELATED-RELATED"/>
    <property type="match status" value="1"/>
</dbReference>
<evidence type="ECO:0000256" key="1">
    <source>
        <dbReference type="ARBA" id="ARBA00022679"/>
    </source>
</evidence>
<feature type="domain" description="N-acetyltransferase" evidence="3">
    <location>
        <begin position="1"/>
        <end position="158"/>
    </location>
</feature>
<dbReference type="Gene3D" id="3.40.630.30">
    <property type="match status" value="1"/>
</dbReference>
<evidence type="ECO:0000259" key="3">
    <source>
        <dbReference type="PROSITE" id="PS51186"/>
    </source>
</evidence>
<evidence type="ECO:0000313" key="5">
    <source>
        <dbReference type="Proteomes" id="UP000052258"/>
    </source>
</evidence>
<dbReference type="GO" id="GO:0016747">
    <property type="term" value="F:acyltransferase activity, transferring groups other than amino-acyl groups"/>
    <property type="evidence" value="ECO:0007669"/>
    <property type="project" value="InterPro"/>
</dbReference>
<dbReference type="InterPro" id="IPR017255">
    <property type="entry name" value="AcTrfase_GNAT_prd"/>
</dbReference>
<gene>
    <name evidence="4" type="ORF">X560_1340</name>
</gene>
<keyword evidence="2" id="KW-0012">Acyltransferase</keyword>
<evidence type="ECO:0000256" key="2">
    <source>
        <dbReference type="ARBA" id="ARBA00023315"/>
    </source>
</evidence>
<reference evidence="4 5" key="1">
    <citation type="journal article" date="2015" name="Genome Biol. Evol.">
        <title>Comparative Genomics of Listeria Sensu Lato: Genus-Wide Differences in Evolutionary Dynamics and the Progressive Gain of Complex, Potentially Pathogenicity-Related Traits through Lateral Gene Transfer.</title>
        <authorList>
            <person name="Chiara M."/>
            <person name="Caruso M."/>
            <person name="D'Erchia A.M."/>
            <person name="Manzari C."/>
            <person name="Fraccalvieri R."/>
            <person name="Goffredo E."/>
            <person name="Latorre L."/>
            <person name="Miccolupo A."/>
            <person name="Padalino I."/>
            <person name="Santagada G."/>
            <person name="Chiocco D."/>
            <person name="Pesole G."/>
            <person name="Horner D.S."/>
            <person name="Parisi A."/>
        </authorList>
    </citation>
    <scope>NUCLEOTIDE SEQUENCE [LARGE SCALE GENOMIC DNA]</scope>
    <source>
        <strain evidence="4 5">1991</strain>
    </source>
</reference>
<evidence type="ECO:0000313" key="4">
    <source>
        <dbReference type="EMBL" id="KMT59543.1"/>
    </source>
</evidence>
<dbReference type="PIRSF" id="PIRSF037663">
    <property type="entry name" value="Acetyltransf_GNAT_prd"/>
    <property type="match status" value="1"/>
</dbReference>
<dbReference type="AlphaFoldDB" id="A0A0J8GFP2"/>
<proteinExistence type="predicted"/>
<protein>
    <submittedName>
        <fullName evidence="4">GNAT family acetyltransferase</fullName>
    </submittedName>
</protein>
<sequence>MEIRYSKKEDAKDMMTLEHLVWTKGTTPSTIHFDSPAEYLAKNPAGEKVVAVKDGVVVGILGYHSPTPLKSNQHVATLDIAVHPDYQKQGIAQELMAYLKEYAKKEGYTKLQLRVLSKNEKAIRFYQKNGFHEEGRLEKEFILDGEPVDDIIMAFFIED</sequence>
<accession>A0A0J8GFP2</accession>
<dbReference type="PATRIC" id="fig|1430899.3.peg.1541"/>
<dbReference type="PROSITE" id="PS51186">
    <property type="entry name" value="GNAT"/>
    <property type="match status" value="1"/>
</dbReference>
<dbReference type="EMBL" id="AZHO01000018">
    <property type="protein sequence ID" value="KMT59543.1"/>
    <property type="molecule type" value="Genomic_DNA"/>
</dbReference>
<dbReference type="Pfam" id="PF00583">
    <property type="entry name" value="Acetyltransf_1"/>
    <property type="match status" value="1"/>
</dbReference>
<keyword evidence="5" id="KW-1185">Reference proteome</keyword>
<dbReference type="SUPFAM" id="SSF55729">
    <property type="entry name" value="Acyl-CoA N-acyltransferases (Nat)"/>
    <property type="match status" value="1"/>
</dbReference>
<dbReference type="InterPro" id="IPR016181">
    <property type="entry name" value="Acyl_CoA_acyltransferase"/>
</dbReference>
<keyword evidence="1 4" id="KW-0808">Transferase</keyword>